<accession>F4WQM2</accession>
<protein>
    <recommendedName>
        <fullName evidence="12">Odorant receptor 13a</fullName>
    </recommendedName>
</protein>
<feature type="transmembrane region" description="Helical" evidence="9">
    <location>
        <begin position="297"/>
        <end position="318"/>
    </location>
</feature>
<feature type="transmembrane region" description="Helical" evidence="9">
    <location>
        <begin position="358"/>
        <end position="380"/>
    </location>
</feature>
<evidence type="ECO:0000256" key="3">
    <source>
        <dbReference type="ARBA" id="ARBA00022692"/>
    </source>
</evidence>
<comment type="subcellular location">
    <subcellularLocation>
        <location evidence="1">Membrane</location>
        <topology evidence="1">Multi-pass membrane protein</topology>
    </subcellularLocation>
</comment>
<feature type="transmembrane region" description="Helical" evidence="9">
    <location>
        <begin position="552"/>
        <end position="579"/>
    </location>
</feature>
<keyword evidence="5 9" id="KW-1133">Transmembrane helix</keyword>
<sequence>KLLDFLWAVNLHRFGFKMVGLWPKPNKCTEKSLWSEIWVGIIFILLIFISNVPMIYAVIEVWGNMVLVIDNLHTTLPQLIISVRYIIMRRKQTVVLSIVNMMAEDWIAFKQDKERNVMIKQAQTARLIMIIGYIFMVIAVLAVIIPPCFGIPVIYVITNFTGVNKPLPLKTYHFYNTDKSPQFELTFFIHSFTTLLGGIIYMCVDIFLILIILHICGQLENFRCRLTDLISCKNFNEVLNNIIETHLRLIRFTDNIENTYSVMMLALIFHFGIVFCLSGFLFTIVRFSKINLKNISYFMWAVNLHRIGFEMVGLWPKLNKCTEKNLLSKIWVGIIFILLIFVTIVPMVHAIIEVWGNMTFVISNFQTTLPFLIASLKYAIIRRKQTAVLSIINMMADDWIAFKQNRERNVMIKRAQTARLITIIGHVCVVIAFLTSIILPYFGISVVYVANLTDVRKPLPLKMYHFYDTDKSPQFELIFFIQIVTMLFAATIYMSVDVFLVIMVLHICGQLENFRCRLIDLILCKNFNEVLNNVIKTHLRLIRFADNIENTYSLMMIVLVFHFIIVLCLSGFSFTIILTDKNINTADIAQGYFSLLLLFIVLMNTFLYCGAGELVAEQVSYNEYK</sequence>
<feature type="transmembrane region" description="Helical" evidence="9">
    <location>
        <begin position="477"/>
        <end position="505"/>
    </location>
</feature>
<evidence type="ECO:0000256" key="4">
    <source>
        <dbReference type="ARBA" id="ARBA00022725"/>
    </source>
</evidence>
<feature type="transmembrane region" description="Helical" evidence="9">
    <location>
        <begin position="420"/>
        <end position="450"/>
    </location>
</feature>
<name>F4WQM2_ACREC</name>
<evidence type="ECO:0000256" key="8">
    <source>
        <dbReference type="ARBA" id="ARBA00023224"/>
    </source>
</evidence>
<feature type="transmembrane region" description="Helical" evidence="9">
    <location>
        <begin position="591"/>
        <end position="616"/>
    </location>
</feature>
<dbReference type="Proteomes" id="UP000007755">
    <property type="component" value="Unassembled WGS sequence"/>
</dbReference>
<dbReference type="PANTHER" id="PTHR21137">
    <property type="entry name" value="ODORANT RECEPTOR"/>
    <property type="match status" value="1"/>
</dbReference>
<dbReference type="InterPro" id="IPR004117">
    <property type="entry name" value="7tm6_olfct_rcpt"/>
</dbReference>
<proteinExistence type="predicted"/>
<keyword evidence="6 9" id="KW-0472">Membrane</keyword>
<evidence type="ECO:0000256" key="5">
    <source>
        <dbReference type="ARBA" id="ARBA00022989"/>
    </source>
</evidence>
<dbReference type="GO" id="GO:0005886">
    <property type="term" value="C:plasma membrane"/>
    <property type="evidence" value="ECO:0007669"/>
    <property type="project" value="TreeGrafter"/>
</dbReference>
<keyword evidence="4" id="KW-0552">Olfaction</keyword>
<evidence type="ECO:0000256" key="2">
    <source>
        <dbReference type="ARBA" id="ARBA00022606"/>
    </source>
</evidence>
<evidence type="ECO:0000256" key="9">
    <source>
        <dbReference type="SAM" id="Phobius"/>
    </source>
</evidence>
<keyword evidence="11" id="KW-1185">Reference proteome</keyword>
<dbReference type="Pfam" id="PF02949">
    <property type="entry name" value="7tm_6"/>
    <property type="match status" value="2"/>
</dbReference>
<feature type="transmembrane region" description="Helical" evidence="9">
    <location>
        <begin position="260"/>
        <end position="285"/>
    </location>
</feature>
<dbReference type="PANTHER" id="PTHR21137:SF42">
    <property type="entry name" value="ODORANT RECEPTOR 83A"/>
    <property type="match status" value="1"/>
</dbReference>
<feature type="non-terminal residue" evidence="10">
    <location>
        <position position="1"/>
    </location>
</feature>
<keyword evidence="7" id="KW-0675">Receptor</keyword>
<organism evidence="11">
    <name type="scientific">Acromyrmex echinatior</name>
    <name type="common">Panamanian leafcutter ant</name>
    <name type="synonym">Acromyrmex octospinosus echinatior</name>
    <dbReference type="NCBI Taxonomy" id="103372"/>
    <lineage>
        <taxon>Eukaryota</taxon>
        <taxon>Metazoa</taxon>
        <taxon>Ecdysozoa</taxon>
        <taxon>Arthropoda</taxon>
        <taxon>Hexapoda</taxon>
        <taxon>Insecta</taxon>
        <taxon>Pterygota</taxon>
        <taxon>Neoptera</taxon>
        <taxon>Endopterygota</taxon>
        <taxon>Hymenoptera</taxon>
        <taxon>Apocrita</taxon>
        <taxon>Aculeata</taxon>
        <taxon>Formicoidea</taxon>
        <taxon>Formicidae</taxon>
        <taxon>Myrmicinae</taxon>
        <taxon>Acromyrmex</taxon>
    </lineage>
</organism>
<evidence type="ECO:0000256" key="6">
    <source>
        <dbReference type="ARBA" id="ARBA00023136"/>
    </source>
</evidence>
<evidence type="ECO:0008006" key="12">
    <source>
        <dbReference type="Google" id="ProtNLM"/>
    </source>
</evidence>
<dbReference type="EMBL" id="GL888275">
    <property type="protein sequence ID" value="EGI63385.1"/>
    <property type="molecule type" value="Genomic_DNA"/>
</dbReference>
<dbReference type="AlphaFoldDB" id="F4WQM2"/>
<keyword evidence="3 9" id="KW-0812">Transmembrane</keyword>
<gene>
    <name evidence="10" type="ORF">G5I_08112</name>
</gene>
<feature type="transmembrane region" description="Helical" evidence="9">
    <location>
        <begin position="127"/>
        <end position="157"/>
    </location>
</feature>
<feature type="transmembrane region" description="Helical" evidence="9">
    <location>
        <begin position="330"/>
        <end position="352"/>
    </location>
</feature>
<dbReference type="GO" id="GO:0007165">
    <property type="term" value="P:signal transduction"/>
    <property type="evidence" value="ECO:0007669"/>
    <property type="project" value="UniProtKB-KW"/>
</dbReference>
<feature type="transmembrane region" description="Helical" evidence="9">
    <location>
        <begin position="187"/>
        <end position="213"/>
    </location>
</feature>
<keyword evidence="8" id="KW-0807">Transducer</keyword>
<feature type="transmembrane region" description="Helical" evidence="9">
    <location>
        <begin position="37"/>
        <end position="59"/>
    </location>
</feature>
<evidence type="ECO:0000313" key="10">
    <source>
        <dbReference type="EMBL" id="EGI63385.1"/>
    </source>
</evidence>
<dbReference type="OrthoDB" id="7537139at2759"/>
<evidence type="ECO:0000256" key="1">
    <source>
        <dbReference type="ARBA" id="ARBA00004141"/>
    </source>
</evidence>
<dbReference type="InParanoid" id="F4WQM2"/>
<evidence type="ECO:0000313" key="11">
    <source>
        <dbReference type="Proteomes" id="UP000007755"/>
    </source>
</evidence>
<dbReference type="GO" id="GO:0004984">
    <property type="term" value="F:olfactory receptor activity"/>
    <property type="evidence" value="ECO:0007669"/>
    <property type="project" value="InterPro"/>
</dbReference>
<evidence type="ECO:0000256" key="7">
    <source>
        <dbReference type="ARBA" id="ARBA00023170"/>
    </source>
</evidence>
<reference evidence="10" key="1">
    <citation type="submission" date="2011-02" db="EMBL/GenBank/DDBJ databases">
        <title>The genome of the leaf-cutting ant Acromyrmex echinatior suggests key adaptations to social evolution and fungus farming.</title>
        <authorList>
            <person name="Nygaard S."/>
            <person name="Zhang G."/>
        </authorList>
    </citation>
    <scope>NUCLEOTIDE SEQUENCE</scope>
</reference>
<keyword evidence="2" id="KW-0716">Sensory transduction</keyword>
<dbReference type="GO" id="GO:0005549">
    <property type="term" value="F:odorant binding"/>
    <property type="evidence" value="ECO:0007669"/>
    <property type="project" value="InterPro"/>
</dbReference>